<evidence type="ECO:0000313" key="2">
    <source>
        <dbReference type="EMBL" id="CAL8130258.1"/>
    </source>
</evidence>
<reference evidence="2 3" key="1">
    <citation type="submission" date="2024-08" db="EMBL/GenBank/DDBJ databases">
        <authorList>
            <person name="Cucini C."/>
            <person name="Frati F."/>
        </authorList>
    </citation>
    <scope>NUCLEOTIDE SEQUENCE [LARGE SCALE GENOMIC DNA]</scope>
</reference>
<keyword evidence="3" id="KW-1185">Reference proteome</keyword>
<proteinExistence type="predicted"/>
<comment type="caution">
    <text evidence="2">The sequence shown here is derived from an EMBL/GenBank/DDBJ whole genome shotgun (WGS) entry which is preliminary data.</text>
</comment>
<organism evidence="2 3">
    <name type="scientific">Orchesella dallaii</name>
    <dbReference type="NCBI Taxonomy" id="48710"/>
    <lineage>
        <taxon>Eukaryota</taxon>
        <taxon>Metazoa</taxon>
        <taxon>Ecdysozoa</taxon>
        <taxon>Arthropoda</taxon>
        <taxon>Hexapoda</taxon>
        <taxon>Collembola</taxon>
        <taxon>Entomobryomorpha</taxon>
        <taxon>Entomobryoidea</taxon>
        <taxon>Orchesellidae</taxon>
        <taxon>Orchesellinae</taxon>
        <taxon>Orchesella</taxon>
    </lineage>
</organism>
<name>A0ABP1RLM1_9HEXA</name>
<feature type="transmembrane region" description="Helical" evidence="1">
    <location>
        <begin position="65"/>
        <end position="87"/>
    </location>
</feature>
<protein>
    <submittedName>
        <fullName evidence="2">Uncharacterized protein</fullName>
    </submittedName>
</protein>
<accession>A0ABP1RLM1</accession>
<evidence type="ECO:0000313" key="3">
    <source>
        <dbReference type="Proteomes" id="UP001642540"/>
    </source>
</evidence>
<evidence type="ECO:0000256" key="1">
    <source>
        <dbReference type="SAM" id="Phobius"/>
    </source>
</evidence>
<feature type="transmembrane region" description="Helical" evidence="1">
    <location>
        <begin position="130"/>
        <end position="150"/>
    </location>
</feature>
<feature type="transmembrane region" description="Helical" evidence="1">
    <location>
        <begin position="40"/>
        <end position="59"/>
    </location>
</feature>
<keyword evidence="1" id="KW-0472">Membrane</keyword>
<feature type="transmembrane region" description="Helical" evidence="1">
    <location>
        <begin position="156"/>
        <end position="181"/>
    </location>
</feature>
<keyword evidence="1" id="KW-0812">Transmembrane</keyword>
<dbReference type="EMBL" id="CAXLJM020000081">
    <property type="protein sequence ID" value="CAL8130258.1"/>
    <property type="molecule type" value="Genomic_DNA"/>
</dbReference>
<gene>
    <name evidence="2" type="ORF">ODALV1_LOCUS23643</name>
</gene>
<keyword evidence="1" id="KW-1133">Transmembrane helix</keyword>
<dbReference type="Proteomes" id="UP001642540">
    <property type="component" value="Unassembled WGS sequence"/>
</dbReference>
<sequence length="254" mass="28146">MSVPISASPIFWGIGSALMQCQPTNVFYFLMSWKSCNSTVGWNGIQEIILGMIFITVVIVTNGLIFYSVVTLGLAFGTQLIIGVVCIRGNLKVATKAVRERNLGSIKLVHEIYIKNRILTDAYNFVHRGVVLHVMAVGCMGMVCLTYVNIVCRSTLPTFLTVVCFVVNVEGTGIIAGIFGFGSEVHSCSKDCLEAIQRKWIIMKHKQWKINLKSQPVLKIHIGSMNFIERDTVLNIGNFSLCRLIDLLLLGGRE</sequence>